<organism evidence="1 2">
    <name type="scientific">Ascaris lumbricoides</name>
    <name type="common">Giant roundworm</name>
    <dbReference type="NCBI Taxonomy" id="6252"/>
    <lineage>
        <taxon>Eukaryota</taxon>
        <taxon>Metazoa</taxon>
        <taxon>Ecdysozoa</taxon>
        <taxon>Nematoda</taxon>
        <taxon>Chromadorea</taxon>
        <taxon>Rhabditida</taxon>
        <taxon>Spirurina</taxon>
        <taxon>Ascaridomorpha</taxon>
        <taxon>Ascaridoidea</taxon>
        <taxon>Ascarididae</taxon>
        <taxon>Ascaris</taxon>
    </lineage>
</organism>
<dbReference type="WBParaSite" id="ALUE_0001882701-mRNA-1">
    <property type="protein sequence ID" value="ALUE_0001882701-mRNA-1"/>
    <property type="gene ID" value="ALUE_0001882701"/>
</dbReference>
<sequence>MSEKIFFITVFVFPVAECEPIELLLYVITLTNPIVFKKLLYLR</sequence>
<protein>
    <submittedName>
        <fullName evidence="2">Uncharacterized protein</fullName>
    </submittedName>
</protein>
<accession>A0A0M3IJJ4</accession>
<evidence type="ECO:0000313" key="1">
    <source>
        <dbReference type="Proteomes" id="UP000036681"/>
    </source>
</evidence>
<proteinExistence type="predicted"/>
<name>A0A0M3IJJ4_ASCLU</name>
<reference evidence="2" key="1">
    <citation type="submission" date="2017-02" db="UniProtKB">
        <authorList>
            <consortium name="WormBaseParasite"/>
        </authorList>
    </citation>
    <scope>IDENTIFICATION</scope>
</reference>
<dbReference type="Proteomes" id="UP000036681">
    <property type="component" value="Unplaced"/>
</dbReference>
<keyword evidence="1" id="KW-1185">Reference proteome</keyword>
<evidence type="ECO:0000313" key="2">
    <source>
        <dbReference type="WBParaSite" id="ALUE_0001882701-mRNA-1"/>
    </source>
</evidence>
<dbReference type="AlphaFoldDB" id="A0A0M3IJJ4"/>